<feature type="transmembrane region" description="Helical" evidence="6">
    <location>
        <begin position="156"/>
        <end position="176"/>
    </location>
</feature>
<organism evidence="7 8">
    <name type="scientific">Pararhodobacter zhoushanensis</name>
    <dbReference type="NCBI Taxonomy" id="2479545"/>
    <lineage>
        <taxon>Bacteria</taxon>
        <taxon>Pseudomonadati</taxon>
        <taxon>Pseudomonadota</taxon>
        <taxon>Alphaproteobacteria</taxon>
        <taxon>Rhodobacterales</taxon>
        <taxon>Paracoccaceae</taxon>
        <taxon>Pararhodobacter</taxon>
    </lineage>
</organism>
<evidence type="ECO:0000256" key="1">
    <source>
        <dbReference type="ARBA" id="ARBA00004651"/>
    </source>
</evidence>
<comment type="caution">
    <text evidence="7">The sequence shown here is derived from an EMBL/GenBank/DDBJ whole genome shotgun (WGS) entry which is preliminary data.</text>
</comment>
<keyword evidence="2" id="KW-1003">Cell membrane</keyword>
<feature type="transmembrane region" description="Helical" evidence="6">
    <location>
        <begin position="44"/>
        <end position="66"/>
    </location>
</feature>
<feature type="transmembrane region" description="Helical" evidence="6">
    <location>
        <begin position="206"/>
        <end position="231"/>
    </location>
</feature>
<evidence type="ECO:0000256" key="5">
    <source>
        <dbReference type="ARBA" id="ARBA00023136"/>
    </source>
</evidence>
<dbReference type="CDD" id="cd06581">
    <property type="entry name" value="TM_PBP1_LivM_like"/>
    <property type="match status" value="1"/>
</dbReference>
<reference evidence="7 8" key="1">
    <citation type="submission" date="2022-10" db="EMBL/GenBank/DDBJ databases">
        <title>Pararhodobacter sp. nov., isolated from marine algae.</title>
        <authorList>
            <person name="Choi B.J."/>
            <person name="Kim J.M."/>
            <person name="Lee J.K."/>
            <person name="Choi D.G."/>
            <person name="Jeon C.O."/>
        </authorList>
    </citation>
    <scope>NUCLEOTIDE SEQUENCE [LARGE SCALE GENOMIC DNA]</scope>
    <source>
        <strain evidence="7 8">ZQ420</strain>
    </source>
</reference>
<comment type="subcellular location">
    <subcellularLocation>
        <location evidence="1">Cell membrane</location>
        <topology evidence="1">Multi-pass membrane protein</topology>
    </subcellularLocation>
</comment>
<keyword evidence="5 6" id="KW-0472">Membrane</keyword>
<dbReference type="RefSeq" id="WP_264507859.1">
    <property type="nucleotide sequence ID" value="NZ_JAPDFL010000002.1"/>
</dbReference>
<dbReference type="Pfam" id="PF02653">
    <property type="entry name" value="BPD_transp_2"/>
    <property type="match status" value="1"/>
</dbReference>
<evidence type="ECO:0000313" key="8">
    <source>
        <dbReference type="Proteomes" id="UP001208938"/>
    </source>
</evidence>
<dbReference type="PANTHER" id="PTHR30482">
    <property type="entry name" value="HIGH-AFFINITY BRANCHED-CHAIN AMINO ACID TRANSPORT SYSTEM PERMEASE"/>
    <property type="match status" value="1"/>
</dbReference>
<evidence type="ECO:0000256" key="3">
    <source>
        <dbReference type="ARBA" id="ARBA00022692"/>
    </source>
</evidence>
<feature type="transmembrane region" description="Helical" evidence="6">
    <location>
        <begin position="78"/>
        <end position="99"/>
    </location>
</feature>
<name>A0ABT3H5A9_9RHOB</name>
<feature type="transmembrane region" description="Helical" evidence="6">
    <location>
        <begin position="243"/>
        <end position="260"/>
    </location>
</feature>
<sequence>MSKRMLALIAAVLVLAALPVVFPFTRFMLTLAMAKGFAALGVALLLRAGLISLGHAMYFGLGAYAVAFLSAKAGISDFFVGLIAAAVVSGVAGLIFGAFLVRYRAIFFAMLNLAVSMVLYSLFSKLYGLTGGTDGLRVGVPSFLGWEPTRQTFEGVLFFACLILMLGAGWLGHRYLQSPMGQALSAIHTNELRLEYLGVSAWATLLSAYTVSAMLAGIGGALAAMAVGHVLPEYLYWTQSGHLVLTAVLGGFSAVAGPFIGSITLEGIHTLAVGYAAEAWNLIVGAALLGVIFFLPNGIVGLLRGRRAAKAEEVL</sequence>
<protein>
    <submittedName>
        <fullName evidence="7">Branched-chain amino acid ABC transporter permease</fullName>
    </submittedName>
</protein>
<dbReference type="InterPro" id="IPR001851">
    <property type="entry name" value="ABC_transp_permease"/>
</dbReference>
<keyword evidence="3 6" id="KW-0812">Transmembrane</keyword>
<dbReference type="InterPro" id="IPR043428">
    <property type="entry name" value="LivM-like"/>
</dbReference>
<evidence type="ECO:0000256" key="6">
    <source>
        <dbReference type="SAM" id="Phobius"/>
    </source>
</evidence>
<keyword evidence="8" id="KW-1185">Reference proteome</keyword>
<accession>A0ABT3H5A9</accession>
<dbReference type="PANTHER" id="PTHR30482:SF17">
    <property type="entry name" value="ABC TRANSPORTER ATP-BINDING PROTEIN"/>
    <property type="match status" value="1"/>
</dbReference>
<evidence type="ECO:0000256" key="4">
    <source>
        <dbReference type="ARBA" id="ARBA00022989"/>
    </source>
</evidence>
<feature type="transmembrane region" description="Helical" evidence="6">
    <location>
        <begin position="280"/>
        <end position="303"/>
    </location>
</feature>
<evidence type="ECO:0000256" key="2">
    <source>
        <dbReference type="ARBA" id="ARBA00022475"/>
    </source>
</evidence>
<proteinExistence type="predicted"/>
<gene>
    <name evidence="7" type="ORF">OKW52_22645</name>
</gene>
<dbReference type="Proteomes" id="UP001208938">
    <property type="component" value="Unassembled WGS sequence"/>
</dbReference>
<evidence type="ECO:0000313" key="7">
    <source>
        <dbReference type="EMBL" id="MCW1934974.1"/>
    </source>
</evidence>
<keyword evidence="4 6" id="KW-1133">Transmembrane helix</keyword>
<feature type="transmembrane region" description="Helical" evidence="6">
    <location>
        <begin position="105"/>
        <end position="123"/>
    </location>
</feature>
<dbReference type="EMBL" id="JAPDFL010000002">
    <property type="protein sequence ID" value="MCW1934974.1"/>
    <property type="molecule type" value="Genomic_DNA"/>
</dbReference>